<dbReference type="GO" id="GO:0004386">
    <property type="term" value="F:helicase activity"/>
    <property type="evidence" value="ECO:0007669"/>
    <property type="project" value="UniProtKB-KW"/>
</dbReference>
<keyword evidence="2" id="KW-0347">Helicase</keyword>
<keyword evidence="2" id="KW-0067">ATP-binding</keyword>
<dbReference type="Gene3D" id="3.40.50.300">
    <property type="entry name" value="P-loop containing nucleotide triphosphate hydrolases"/>
    <property type="match status" value="2"/>
</dbReference>
<keyword evidence="2" id="KW-0547">Nucleotide-binding</keyword>
<name>A0A316F8G0_9ACTN</name>
<evidence type="ECO:0000313" key="2">
    <source>
        <dbReference type="EMBL" id="PWK42590.1"/>
    </source>
</evidence>
<proteinExistence type="predicted"/>
<comment type="caution">
    <text evidence="2">The sequence shown here is derived from an EMBL/GenBank/DDBJ whole genome shotgun (WGS) entry which is preliminary data.</text>
</comment>
<dbReference type="PANTHER" id="PTHR30121:SF6">
    <property type="entry name" value="SLR6007 PROTEIN"/>
    <property type="match status" value="1"/>
</dbReference>
<dbReference type="SUPFAM" id="SSF52540">
    <property type="entry name" value="P-loop containing nucleoside triphosphate hydrolases"/>
    <property type="match status" value="1"/>
</dbReference>
<dbReference type="InterPro" id="IPR002789">
    <property type="entry name" value="HerA_central"/>
</dbReference>
<dbReference type="AlphaFoldDB" id="A0A316F8G0"/>
<dbReference type="InterPro" id="IPR027417">
    <property type="entry name" value="P-loop_NTPase"/>
</dbReference>
<accession>A0A316F8G0</accession>
<dbReference type="Pfam" id="PF01935">
    <property type="entry name" value="DUF87"/>
    <property type="match status" value="1"/>
</dbReference>
<dbReference type="RefSeq" id="WP_109597912.1">
    <property type="nucleotide sequence ID" value="NZ_BONA01000029.1"/>
</dbReference>
<sequence length="955" mass="101252">MTEPLDGVRWWRLRSVPRPPRDVHPGRWTARGIVPLLTAAHAELAGIADSALYVAWLHPGGTAPFEFLVGGRPGLSAVAGDADEDGHGEQPLLFPPGATATPADPGAVRERIGGFGHWVRCLGTVVARPEQPDEPEGARSFDDWVAHLRQPYAWIVAAHPQPDRVLDDAVADLTVDLTLLRKREQSEQARLTLERGQTRFRELDRGRRTGLWSIDVLAGGATPVAARQAAAVLCGAGDLDDLSWSLLPSRTTGDLTTVWAKPEQDPDGSASPFLAASETAARLARGPARELPGIRLVTAPDFDVTPDVEVTGPSIELGSVLDAGLQPAGAFTVAHDTLNRHGFICGATGSGKSQTARRLLESLATGDHPIPWLVVEPAKAEYARMAGRLRGRAEVLVIRPGDPTAVPASLNPLEPEPGFPLQSHADLVRALFLAAFEANEPFPQVLSRALTECYTAAGWDLITSATRPGAHAAGRYPTLGDLQAVARRVVDDIGYGREVAADVRGFVDVRMGSLRDGTPGRFFEGGHPLDVAALLDGNVVLELESITNDQDKAFLMGTVLIRIVEHLRVRAARDGEPGGLRHVLLIEEAHRLLKNVEDGPAAAAVELFASLLAEIRAYGEGVVVVEQIPAKILPDVIKNTALKVMHRLPAKDDRDAVGATMNLQPGGHESVVAFRPGHAAVSVDGWDRPLLAKMAGGAGNESADGCGTYPPLNGRRSDLCGTACREVRACTLAEMAGAAVPAYATIWAEMAAASVVMGVEPPRPAPDVLAAWPGEPRARDCALATVVDAAVAARRPWLARRLDPADYGRRLHAVLGALLTGEDVPDGDVRRWRAGAYRWANVHGALEAAIEQVGGEEAAHGYLPHPDTGDWAAQGLRLDAGTLGGQFEQLLRDPAYAQGSEKAALGDAAASGLTSAVIAVAGGVGPSWFTQAIRLTCRDGALELLISQLSDHLED</sequence>
<dbReference type="PANTHER" id="PTHR30121">
    <property type="entry name" value="UNCHARACTERIZED PROTEIN YJGR-RELATED"/>
    <property type="match status" value="1"/>
</dbReference>
<dbReference type="OrthoDB" id="9758751at2"/>
<evidence type="ECO:0000259" key="1">
    <source>
        <dbReference type="Pfam" id="PF01935"/>
    </source>
</evidence>
<feature type="domain" description="Helicase HerA central" evidence="1">
    <location>
        <begin position="335"/>
        <end position="407"/>
    </location>
</feature>
<dbReference type="EMBL" id="QGGR01000014">
    <property type="protein sequence ID" value="PWK42590.1"/>
    <property type="molecule type" value="Genomic_DNA"/>
</dbReference>
<organism evidence="2 3">
    <name type="scientific">Actinoplanes xinjiangensis</name>
    <dbReference type="NCBI Taxonomy" id="512350"/>
    <lineage>
        <taxon>Bacteria</taxon>
        <taxon>Bacillati</taxon>
        <taxon>Actinomycetota</taxon>
        <taxon>Actinomycetes</taxon>
        <taxon>Micromonosporales</taxon>
        <taxon>Micromonosporaceae</taxon>
        <taxon>Actinoplanes</taxon>
    </lineage>
</organism>
<protein>
    <submittedName>
        <fullName evidence="2">DNA helicase HerA-like ATPase</fullName>
    </submittedName>
</protein>
<keyword evidence="2" id="KW-0378">Hydrolase</keyword>
<dbReference type="Proteomes" id="UP000245697">
    <property type="component" value="Unassembled WGS sequence"/>
</dbReference>
<evidence type="ECO:0000313" key="3">
    <source>
        <dbReference type="Proteomes" id="UP000245697"/>
    </source>
</evidence>
<dbReference type="InterPro" id="IPR051162">
    <property type="entry name" value="T4SS_component"/>
</dbReference>
<reference evidence="2 3" key="1">
    <citation type="submission" date="2018-05" db="EMBL/GenBank/DDBJ databases">
        <title>Genomic Encyclopedia of Archaeal and Bacterial Type Strains, Phase II (KMG-II): from individual species to whole genera.</title>
        <authorList>
            <person name="Goeker M."/>
        </authorList>
    </citation>
    <scope>NUCLEOTIDE SEQUENCE [LARGE SCALE GENOMIC DNA]</scope>
    <source>
        <strain evidence="2 3">DSM 45184</strain>
    </source>
</reference>
<keyword evidence="3" id="KW-1185">Reference proteome</keyword>
<gene>
    <name evidence="2" type="ORF">BC793_11434</name>
</gene>